<sequence>MSLELLKKQMDEMDNKIVKLSSELTKKRANITSLELEFESLDIKLREEKQLFKAMNDNKEYLSEVKRDTESNYLQIEQAASTLLDILKSKTDKI</sequence>
<evidence type="ECO:0000256" key="1">
    <source>
        <dbReference type="SAM" id="Coils"/>
    </source>
</evidence>
<protein>
    <submittedName>
        <fullName evidence="2">Uncharacterized protein</fullName>
    </submittedName>
</protein>
<keyword evidence="1" id="KW-0175">Coiled coil</keyword>
<evidence type="ECO:0000313" key="2">
    <source>
        <dbReference type="EMBL" id="QHT32355.1"/>
    </source>
</evidence>
<reference evidence="2" key="1">
    <citation type="journal article" date="2020" name="Nature">
        <title>Giant virus diversity and host interactions through global metagenomics.</title>
        <authorList>
            <person name="Schulz F."/>
            <person name="Roux S."/>
            <person name="Paez-Espino D."/>
            <person name="Jungbluth S."/>
            <person name="Walsh D.A."/>
            <person name="Denef V.J."/>
            <person name="McMahon K.D."/>
            <person name="Konstantinidis K.T."/>
            <person name="Eloe-Fadrosh E.A."/>
            <person name="Kyrpides N.C."/>
            <person name="Woyke T."/>
        </authorList>
    </citation>
    <scope>NUCLEOTIDE SEQUENCE</scope>
    <source>
        <strain evidence="2">GVMAG-M-3300009159-65</strain>
    </source>
</reference>
<dbReference type="AlphaFoldDB" id="A0A6C0EYU6"/>
<dbReference type="EMBL" id="MN738935">
    <property type="protein sequence ID" value="QHT32355.1"/>
    <property type="molecule type" value="Genomic_DNA"/>
</dbReference>
<organism evidence="2">
    <name type="scientific">viral metagenome</name>
    <dbReference type="NCBI Taxonomy" id="1070528"/>
    <lineage>
        <taxon>unclassified sequences</taxon>
        <taxon>metagenomes</taxon>
        <taxon>organismal metagenomes</taxon>
    </lineage>
</organism>
<accession>A0A6C0EYU6</accession>
<proteinExistence type="predicted"/>
<name>A0A6C0EYU6_9ZZZZ</name>
<feature type="coiled-coil region" evidence="1">
    <location>
        <begin position="3"/>
        <end position="51"/>
    </location>
</feature>